<dbReference type="Proteomes" id="UP000005723">
    <property type="component" value="Unassembled WGS sequence"/>
</dbReference>
<dbReference type="RefSeq" id="WP_004957252.1">
    <property type="nucleotide sequence ID" value="NZ_GG753567.1"/>
</dbReference>
<dbReference type="InterPro" id="IPR009241">
    <property type="entry name" value="HigB-like"/>
</dbReference>
<proteinExistence type="predicted"/>
<evidence type="ECO:0000313" key="2">
    <source>
        <dbReference type="Proteomes" id="UP000005723"/>
    </source>
</evidence>
<organism evidence="1 2">
    <name type="scientific">Serratia odorifera DSM 4582</name>
    <dbReference type="NCBI Taxonomy" id="667129"/>
    <lineage>
        <taxon>Bacteria</taxon>
        <taxon>Pseudomonadati</taxon>
        <taxon>Pseudomonadota</taxon>
        <taxon>Gammaproteobacteria</taxon>
        <taxon>Enterobacterales</taxon>
        <taxon>Yersiniaceae</taxon>
        <taxon>Serratia</taxon>
    </lineage>
</organism>
<keyword evidence="2" id="KW-1185">Reference proteome</keyword>
<gene>
    <name evidence="1" type="ORF">HMPREF0758_1489</name>
</gene>
<evidence type="ECO:0000313" key="1">
    <source>
        <dbReference type="EMBL" id="EFE96895.1"/>
    </source>
</evidence>
<dbReference type="OrthoDB" id="330810at2"/>
<comment type="caution">
    <text evidence="1">The sequence shown here is derived from an EMBL/GenBank/DDBJ whole genome shotgun (WGS) entry which is preliminary data.</text>
</comment>
<reference evidence="1 2" key="1">
    <citation type="submission" date="2010-01" db="EMBL/GenBank/DDBJ databases">
        <authorList>
            <person name="Muzny D."/>
            <person name="Qin X."/>
            <person name="Deng J."/>
            <person name="Jiang H."/>
            <person name="Liu Y."/>
            <person name="Qu J."/>
            <person name="Song X.-Z."/>
            <person name="Zhang L."/>
            <person name="Thornton R."/>
            <person name="Coyle M."/>
            <person name="Francisco L."/>
            <person name="Jackson L."/>
            <person name="Javaid M."/>
            <person name="Korchina V."/>
            <person name="Kovar C."/>
            <person name="Mata R."/>
            <person name="Mathew T."/>
            <person name="Ngo R."/>
            <person name="Nguyen L."/>
            <person name="Nguyen N."/>
            <person name="Okwuonu G."/>
            <person name="Ongeri F."/>
            <person name="Pham C."/>
            <person name="Simmons D."/>
            <person name="Wilczek-Boney K."/>
            <person name="Hale W."/>
            <person name="Jakkamsetti A."/>
            <person name="Pham P."/>
            <person name="Ruth R."/>
            <person name="San Lucas F."/>
            <person name="Warren J."/>
            <person name="Zhang J."/>
            <person name="Zhao Z."/>
            <person name="Zhou C."/>
            <person name="Zhu D."/>
            <person name="Lee S."/>
            <person name="Bess C."/>
            <person name="Blankenburg K."/>
            <person name="Forbes L."/>
            <person name="Fu Q."/>
            <person name="Gubbala S."/>
            <person name="Hirani K."/>
            <person name="Jayaseelan J.C."/>
            <person name="Lara F."/>
            <person name="Munidasa M."/>
            <person name="Palculict T."/>
            <person name="Patil S."/>
            <person name="Pu L.-L."/>
            <person name="Saada N."/>
            <person name="Tang L."/>
            <person name="Weissenberger G."/>
            <person name="Zhu Y."/>
            <person name="Hemphill L."/>
            <person name="Shang Y."/>
            <person name="Youmans B."/>
            <person name="Ayvaz T."/>
            <person name="Ross M."/>
            <person name="Santibanez J."/>
            <person name="Aqrawi P."/>
            <person name="Gross S."/>
            <person name="Joshi V."/>
            <person name="Fowler G."/>
            <person name="Nazareth L."/>
            <person name="Reid J."/>
            <person name="Worley K."/>
            <person name="Petrosino J."/>
            <person name="Highlander S."/>
            <person name="Gibbs R."/>
        </authorList>
    </citation>
    <scope>NUCLEOTIDE SEQUENCE [LARGE SCALE GENOMIC DNA]</scope>
    <source>
        <strain evidence="1 2">DSM 4582</strain>
    </source>
</reference>
<sequence length="116" mass="13382">MWTIVTRPRFDQWFYRQTDRVQEEMLAVLTLLQQDGPNLGRPQVDTLKGSAYGNMKELRVQTAGHPIRACFAFDPHRQAIVLCAADKKGMGRRFYQQLIKTADAEYAAHLQTLENE</sequence>
<dbReference type="STRING" id="667129.HMPREF0758_1489"/>
<protein>
    <submittedName>
        <fullName evidence="1">Toxin-antitoxin system, toxin component, RelE family</fullName>
    </submittedName>
</protein>
<name>D4DZY9_SEROD</name>
<dbReference type="AlphaFoldDB" id="D4DZY9"/>
<accession>D4DZY9</accession>
<dbReference type="EMBL" id="ADBY01000025">
    <property type="protein sequence ID" value="EFE96895.1"/>
    <property type="molecule type" value="Genomic_DNA"/>
</dbReference>
<dbReference type="Pfam" id="PF05973">
    <property type="entry name" value="Gp49"/>
    <property type="match status" value="1"/>
</dbReference>
<dbReference type="HOGENOM" id="CLU_107454_1_1_6"/>